<dbReference type="AlphaFoldDB" id="T0RK50"/>
<gene>
    <name evidence="1" type="ORF">SDRG_09639</name>
</gene>
<name>T0RK50_SAPDV</name>
<dbReference type="GeneID" id="19950366"/>
<dbReference type="OMA" id="CWVENTA"/>
<dbReference type="VEuPathDB" id="FungiDB:SDRG_09639"/>
<dbReference type="STRING" id="1156394.T0RK50"/>
<keyword evidence="2" id="KW-1185">Reference proteome</keyword>
<proteinExistence type="predicted"/>
<dbReference type="Proteomes" id="UP000030762">
    <property type="component" value="Unassembled WGS sequence"/>
</dbReference>
<protein>
    <submittedName>
        <fullName evidence="1">Uncharacterized protein</fullName>
    </submittedName>
</protein>
<evidence type="ECO:0000313" key="1">
    <source>
        <dbReference type="EMBL" id="EQC32663.1"/>
    </source>
</evidence>
<accession>T0RK50</accession>
<sequence length="545" mass="60072">MASVGFFVDCSHTTLFVSTYARGNENGGVKRLQDFPHECHVTKALSVKVELASPMRSSHLAVFAQFELADDPSTLSLGQHLRIDELDADVRSRQDPLRAWIKGRADDTTGEPSSVQVFHLNEGNQAGWHYSWKSGRGQAVRETKHCLRAYVMACVDAQVCRVLLVASTPAFTIESSRRKAEPLGPDVLVTFSKLFAPESSIRVKAMQLQTLYDFLSSLVLPHLVFVQPQIQKQLHELIYKPPRAASKRKRAITGDASVFAALWSASAPAAVAPTAKARVEVGVNLLYDIVRHLPFMHKLIFQRDGPWRLGATPELYNCWVENTARAMDALLAKPGLTLAGFCAKLDTPLSEPVSLDQFLRLLPTLHPTDYVDPPSLPHQGAFTASWTLDPARLELRTVGALPSLSLITVLRTISMLSGFSLSLVQSTLHMRSYAEWLPTAWTTYVLDGRLHPCDAVLPNGEPMSMIALDRYVGWHKDTKLRVDLFGPSLRLSVRCALTKETEMDMDVIVWATPSGDDGTADLPDDVLDARCGRLLHATGGFAAEG</sequence>
<dbReference type="EMBL" id="JH767162">
    <property type="protein sequence ID" value="EQC32663.1"/>
    <property type="molecule type" value="Genomic_DNA"/>
</dbReference>
<evidence type="ECO:0000313" key="2">
    <source>
        <dbReference type="Proteomes" id="UP000030762"/>
    </source>
</evidence>
<organism evidence="1 2">
    <name type="scientific">Saprolegnia diclina (strain VS20)</name>
    <dbReference type="NCBI Taxonomy" id="1156394"/>
    <lineage>
        <taxon>Eukaryota</taxon>
        <taxon>Sar</taxon>
        <taxon>Stramenopiles</taxon>
        <taxon>Oomycota</taxon>
        <taxon>Saprolegniomycetes</taxon>
        <taxon>Saprolegniales</taxon>
        <taxon>Saprolegniaceae</taxon>
        <taxon>Saprolegnia</taxon>
    </lineage>
</organism>
<dbReference type="InParanoid" id="T0RK50"/>
<dbReference type="RefSeq" id="XP_008613807.1">
    <property type="nucleotide sequence ID" value="XM_008615585.1"/>
</dbReference>
<dbReference type="OrthoDB" id="78725at2759"/>
<reference evidence="1 2" key="1">
    <citation type="submission" date="2012-04" db="EMBL/GenBank/DDBJ databases">
        <title>The Genome Sequence of Saprolegnia declina VS20.</title>
        <authorList>
            <consortium name="The Broad Institute Genome Sequencing Platform"/>
            <person name="Russ C."/>
            <person name="Nusbaum C."/>
            <person name="Tyler B."/>
            <person name="van West P."/>
            <person name="Dieguez-Uribeondo J."/>
            <person name="de Bruijn I."/>
            <person name="Tripathy S."/>
            <person name="Jiang R."/>
            <person name="Young S.K."/>
            <person name="Zeng Q."/>
            <person name="Gargeya S."/>
            <person name="Fitzgerald M."/>
            <person name="Haas B."/>
            <person name="Abouelleil A."/>
            <person name="Alvarado L."/>
            <person name="Arachchi H.M."/>
            <person name="Berlin A."/>
            <person name="Chapman S.B."/>
            <person name="Goldberg J."/>
            <person name="Griggs A."/>
            <person name="Gujja S."/>
            <person name="Hansen M."/>
            <person name="Howarth C."/>
            <person name="Imamovic A."/>
            <person name="Larimer J."/>
            <person name="McCowen C."/>
            <person name="Montmayeur A."/>
            <person name="Murphy C."/>
            <person name="Neiman D."/>
            <person name="Pearson M."/>
            <person name="Priest M."/>
            <person name="Roberts A."/>
            <person name="Saif S."/>
            <person name="Shea T."/>
            <person name="Sisk P."/>
            <person name="Sykes S."/>
            <person name="Wortman J."/>
            <person name="Nusbaum C."/>
            <person name="Birren B."/>
        </authorList>
    </citation>
    <scope>NUCLEOTIDE SEQUENCE [LARGE SCALE GENOMIC DNA]</scope>
    <source>
        <strain evidence="1 2">VS20</strain>
    </source>
</reference>